<dbReference type="PIRSF" id="PIRSF034303">
    <property type="entry name" value="DUF1694"/>
    <property type="match status" value="1"/>
</dbReference>
<reference evidence="1 2" key="1">
    <citation type="submission" date="2019-01" db="EMBL/GenBank/DDBJ databases">
        <title>Vagococcus silagei sp. nov. isolated from brewer's grain.</title>
        <authorList>
            <person name="Guu J.-R."/>
        </authorList>
    </citation>
    <scope>NUCLEOTIDE SEQUENCE [LARGE SCALE GENOMIC DNA]</scope>
    <source>
        <strain evidence="1 2">2B-2</strain>
    </source>
</reference>
<dbReference type="InterPro" id="IPR029064">
    <property type="entry name" value="Ribosomal_eL30-like_sf"/>
</dbReference>
<dbReference type="Proteomes" id="UP000310506">
    <property type="component" value="Unassembled WGS sequence"/>
</dbReference>
<evidence type="ECO:0000313" key="2">
    <source>
        <dbReference type="Proteomes" id="UP000310506"/>
    </source>
</evidence>
<comment type="caution">
    <text evidence="1">The sequence shown here is derived from an EMBL/GenBank/DDBJ whole genome shotgun (WGS) entry which is preliminary data.</text>
</comment>
<dbReference type="OrthoDB" id="95278at2"/>
<dbReference type="AlphaFoldDB" id="A0A4S3B5Q9"/>
<sequence length="150" mass="17089">MVAKDVNDYLDKAMYGTPQLKPDEQKKYLGTFRERVVFALTLNQMKNKKFEKYCLDKISKYPQGELLISAKSDEQTQQAFLILAQKANVPFRLIDDAPGNPDPIKTIGVVYTLKTAINLQDIIPAENQFDAKSKETHSTKKTSLFGRLWS</sequence>
<accession>A0A4S3B5Q9</accession>
<evidence type="ECO:0000313" key="1">
    <source>
        <dbReference type="EMBL" id="THB61003.1"/>
    </source>
</evidence>
<name>A0A4S3B5Q9_9ENTE</name>
<dbReference type="SUPFAM" id="SSF160515">
    <property type="entry name" value="YueI-like"/>
    <property type="match status" value="1"/>
</dbReference>
<protein>
    <submittedName>
        <fullName evidence="1">DUF1694 domain-containing protein</fullName>
    </submittedName>
</protein>
<dbReference type="Pfam" id="PF07997">
    <property type="entry name" value="DUF1694"/>
    <property type="match status" value="1"/>
</dbReference>
<organism evidence="1 2">
    <name type="scientific">Vagococcus silagei</name>
    <dbReference type="NCBI Taxonomy" id="2508885"/>
    <lineage>
        <taxon>Bacteria</taxon>
        <taxon>Bacillati</taxon>
        <taxon>Bacillota</taxon>
        <taxon>Bacilli</taxon>
        <taxon>Lactobacillales</taxon>
        <taxon>Enterococcaceae</taxon>
        <taxon>Vagococcus</taxon>
    </lineage>
</organism>
<dbReference type="Gene3D" id="3.30.1330.30">
    <property type="match status" value="1"/>
</dbReference>
<gene>
    <name evidence="1" type="ORF">ESZ54_08530</name>
</gene>
<dbReference type="RefSeq" id="WP_136137248.1">
    <property type="nucleotide sequence ID" value="NZ_SDGV01000017.1"/>
</dbReference>
<keyword evidence="2" id="KW-1185">Reference proteome</keyword>
<proteinExistence type="predicted"/>
<dbReference type="EMBL" id="SDGV01000017">
    <property type="protein sequence ID" value="THB61003.1"/>
    <property type="molecule type" value="Genomic_DNA"/>
</dbReference>
<dbReference type="InterPro" id="IPR012543">
    <property type="entry name" value="DUF1694"/>
</dbReference>